<dbReference type="OrthoDB" id="9791520at2"/>
<dbReference type="Pfam" id="PF25954">
    <property type="entry name" value="Beta-barrel_RND_2"/>
    <property type="match status" value="1"/>
</dbReference>
<dbReference type="FunFam" id="2.40.420.20:FF:000006">
    <property type="entry name" value="RND family efflux transporter MFP subunit"/>
    <property type="match status" value="1"/>
</dbReference>
<dbReference type="Pfam" id="PF25967">
    <property type="entry name" value="RND-MFP_C"/>
    <property type="match status" value="1"/>
</dbReference>
<dbReference type="GO" id="GO:0060003">
    <property type="term" value="P:copper ion export"/>
    <property type="evidence" value="ECO:0007669"/>
    <property type="project" value="TreeGrafter"/>
</dbReference>
<evidence type="ECO:0000256" key="5">
    <source>
        <dbReference type="ARBA" id="ARBA00058766"/>
    </source>
</evidence>
<dbReference type="GO" id="GO:0046914">
    <property type="term" value="F:transition metal ion binding"/>
    <property type="evidence" value="ECO:0007669"/>
    <property type="project" value="TreeGrafter"/>
</dbReference>
<dbReference type="GO" id="GO:0015679">
    <property type="term" value="P:plasma membrane copper ion transport"/>
    <property type="evidence" value="ECO:0007669"/>
    <property type="project" value="TreeGrafter"/>
</dbReference>
<feature type="domain" description="CusB-like beta-barrel" evidence="6">
    <location>
        <begin position="274"/>
        <end position="347"/>
    </location>
</feature>
<dbReference type="RefSeq" id="WP_129607883.1">
    <property type="nucleotide sequence ID" value="NZ_UWOC01000055.1"/>
</dbReference>
<comment type="function">
    <text evidence="5">CzcA and CzcB together would act in zinc efflux nearly as effectively as the complete czc efflux system (CzcABC). The CzcB protein is thought to funnel zinc cations to the CzcA transport protein.</text>
</comment>
<reference evidence="10" key="1">
    <citation type="submission" date="2018-10" db="EMBL/GenBank/DDBJ databases">
        <authorList>
            <person name="Peiro R."/>
            <person name="Begona"/>
            <person name="Cbmso G."/>
            <person name="Lopez M."/>
            <person name="Gonzalez S."/>
            <person name="Sacristan E."/>
            <person name="Castillo E."/>
        </authorList>
    </citation>
    <scope>NUCLEOTIDE SEQUENCE [LARGE SCALE GENOMIC DNA]</scope>
</reference>
<dbReference type="GO" id="GO:0022857">
    <property type="term" value="F:transmembrane transporter activity"/>
    <property type="evidence" value="ECO:0007669"/>
    <property type="project" value="InterPro"/>
</dbReference>
<dbReference type="GO" id="GO:0016020">
    <property type="term" value="C:membrane"/>
    <property type="evidence" value="ECO:0007669"/>
    <property type="project" value="InterPro"/>
</dbReference>
<evidence type="ECO:0000313" key="10">
    <source>
        <dbReference type="Proteomes" id="UP000289200"/>
    </source>
</evidence>
<keyword evidence="3" id="KW-0862">Zinc</keyword>
<dbReference type="Gene3D" id="2.40.50.100">
    <property type="match status" value="1"/>
</dbReference>
<gene>
    <name evidence="9" type="primary">cusB_3</name>
    <name evidence="9" type="ORF">RHODGE_RHODGE_00822</name>
</gene>
<dbReference type="PANTHER" id="PTHR30097">
    <property type="entry name" value="CATION EFFLUX SYSTEM PROTEIN CUSB"/>
    <property type="match status" value="1"/>
</dbReference>
<dbReference type="AlphaFoldDB" id="A0A447CQX9"/>
<evidence type="ECO:0000259" key="8">
    <source>
        <dbReference type="Pfam" id="PF25973"/>
    </source>
</evidence>
<evidence type="ECO:0000256" key="4">
    <source>
        <dbReference type="ARBA" id="ARBA00043263"/>
    </source>
</evidence>
<evidence type="ECO:0000256" key="1">
    <source>
        <dbReference type="ARBA" id="ARBA00009477"/>
    </source>
</evidence>
<comment type="caution">
    <text evidence="9">The sequence shown here is derived from an EMBL/GenBank/DDBJ whole genome shotgun (WGS) entry which is preliminary data.</text>
</comment>
<dbReference type="EMBL" id="UWOC01000055">
    <property type="protein sequence ID" value="VCU07617.1"/>
    <property type="molecule type" value="Genomic_DNA"/>
</dbReference>
<feature type="domain" description="CzcB-like barrel-sandwich hybrid" evidence="8">
    <location>
        <begin position="102"/>
        <end position="259"/>
    </location>
</feature>
<keyword evidence="4" id="KW-0105">Cadmium resistance</keyword>
<dbReference type="Gene3D" id="2.40.420.20">
    <property type="match status" value="1"/>
</dbReference>
<protein>
    <submittedName>
        <fullName evidence="9">Cation efflux system protein CusB</fullName>
    </submittedName>
</protein>
<keyword evidence="2" id="KW-0813">Transport</keyword>
<evidence type="ECO:0000256" key="2">
    <source>
        <dbReference type="ARBA" id="ARBA00022448"/>
    </source>
</evidence>
<dbReference type="SUPFAM" id="SSF111369">
    <property type="entry name" value="HlyD-like secretion proteins"/>
    <property type="match status" value="1"/>
</dbReference>
<dbReference type="InterPro" id="IPR058792">
    <property type="entry name" value="Beta-barrel_RND_2"/>
</dbReference>
<dbReference type="NCBIfam" id="TIGR01730">
    <property type="entry name" value="RND_mfp"/>
    <property type="match status" value="1"/>
</dbReference>
<accession>A0A447CQX9</accession>
<dbReference type="Pfam" id="PF25973">
    <property type="entry name" value="BSH_CzcB"/>
    <property type="match status" value="1"/>
</dbReference>
<dbReference type="Gene3D" id="2.40.30.170">
    <property type="match status" value="1"/>
</dbReference>
<dbReference type="PANTHER" id="PTHR30097:SF15">
    <property type="entry name" value="CATION EFFLUX SYSTEM PROTEIN CUSB"/>
    <property type="match status" value="1"/>
</dbReference>
<dbReference type="InterPro" id="IPR058627">
    <property type="entry name" value="MdtA-like_C"/>
</dbReference>
<dbReference type="InterPro" id="IPR058647">
    <property type="entry name" value="BSH_CzcB-like"/>
</dbReference>
<dbReference type="Proteomes" id="UP000289200">
    <property type="component" value="Unassembled WGS sequence"/>
</dbReference>
<dbReference type="InterPro" id="IPR006143">
    <property type="entry name" value="RND_pump_MFP"/>
</dbReference>
<keyword evidence="10" id="KW-1185">Reference proteome</keyword>
<comment type="similarity">
    <text evidence="1">Belongs to the membrane fusion protein (MFP) (TC 8.A.1) family.</text>
</comment>
<evidence type="ECO:0000313" key="9">
    <source>
        <dbReference type="EMBL" id="VCU07617.1"/>
    </source>
</evidence>
<dbReference type="FunFam" id="2.40.30.170:FF:000010">
    <property type="entry name" value="Efflux RND transporter periplasmic adaptor subunit"/>
    <property type="match status" value="1"/>
</dbReference>
<evidence type="ECO:0000259" key="7">
    <source>
        <dbReference type="Pfam" id="PF25967"/>
    </source>
</evidence>
<evidence type="ECO:0000256" key="3">
    <source>
        <dbReference type="ARBA" id="ARBA00022833"/>
    </source>
</evidence>
<sequence length="421" mass="44643">MTEVRLVPGGAPARFAWQWRIGGVALLLAVAAGAGATWRVTSHPVGSGAAVVPGVVASLQRTGFYRPKDAEWATLTVQPVAERAFRSQHVTEGKIQIDEDRTTPIFSPYAGRVTRIDVRIGDAVTPGRTLFVVEANDMVQAQNAHVAAVTGLAKAHAALDFARIADRRSRDLVEARAAPLKEAQQAQATLAAALGDLRAAETARDVARDRLRLLGADDAAVARLEAEGRIDPEMAVRAPLSGVVMQRRIGPGQYITAGASEPVLVIGDLATVRLCAYVRETEAGKIRVGQPLSFTVPAHPDRVFTGRIDYVAAEIDGVSRRLLVRADIDNADGLLKPEMLASVTIATNGIVLAAGVPQDAVIVEGHGARVWVARDDRTLELRPVTVGAVDQRMVQIVEGLAPGERVVTGGGLLIDRIASGR</sequence>
<name>A0A447CQX9_9BRAD</name>
<organism evidence="9 10">
    <name type="scientific">Rhodoplanes serenus</name>
    <dbReference type="NCBI Taxonomy" id="200615"/>
    <lineage>
        <taxon>Bacteria</taxon>
        <taxon>Pseudomonadati</taxon>
        <taxon>Pseudomonadota</taxon>
        <taxon>Alphaproteobacteria</taxon>
        <taxon>Hyphomicrobiales</taxon>
        <taxon>Nitrobacteraceae</taxon>
        <taxon>Rhodoplanes</taxon>
    </lineage>
</organism>
<dbReference type="InterPro" id="IPR051909">
    <property type="entry name" value="MFP_Cation_Efflux"/>
</dbReference>
<dbReference type="GO" id="GO:0046686">
    <property type="term" value="P:response to cadmium ion"/>
    <property type="evidence" value="ECO:0007669"/>
    <property type="project" value="UniProtKB-KW"/>
</dbReference>
<dbReference type="GO" id="GO:0030288">
    <property type="term" value="C:outer membrane-bounded periplasmic space"/>
    <property type="evidence" value="ECO:0007669"/>
    <property type="project" value="TreeGrafter"/>
</dbReference>
<proteinExistence type="inferred from homology"/>
<evidence type="ECO:0000259" key="6">
    <source>
        <dbReference type="Pfam" id="PF25954"/>
    </source>
</evidence>
<feature type="domain" description="Multidrug resistance protein MdtA-like C-terminal permuted SH3" evidence="7">
    <location>
        <begin position="356"/>
        <end position="410"/>
    </location>
</feature>